<evidence type="ECO:0000256" key="5">
    <source>
        <dbReference type="ARBA" id="ARBA00023163"/>
    </source>
</evidence>
<evidence type="ECO:0000256" key="4">
    <source>
        <dbReference type="ARBA" id="ARBA00023125"/>
    </source>
</evidence>
<keyword evidence="4" id="KW-0238">DNA-binding</keyword>
<dbReference type="Proteomes" id="UP000070700">
    <property type="component" value="Unassembled WGS sequence"/>
</dbReference>
<evidence type="ECO:0000256" key="3">
    <source>
        <dbReference type="ARBA" id="ARBA00023015"/>
    </source>
</evidence>
<dbReference type="GO" id="GO:0008270">
    <property type="term" value="F:zinc ion binding"/>
    <property type="evidence" value="ECO:0007669"/>
    <property type="project" value="InterPro"/>
</dbReference>
<dbReference type="GO" id="GO:0000976">
    <property type="term" value="F:transcription cis-regulatory region binding"/>
    <property type="evidence" value="ECO:0007669"/>
    <property type="project" value="TreeGrafter"/>
</dbReference>
<feature type="compositionally biased region" description="Polar residues" evidence="7">
    <location>
        <begin position="13"/>
        <end position="25"/>
    </location>
</feature>
<feature type="region of interest" description="Disordered" evidence="7">
    <location>
        <begin position="1"/>
        <end position="38"/>
    </location>
</feature>
<dbReference type="Pfam" id="PF00172">
    <property type="entry name" value="Zn_clus"/>
    <property type="match status" value="1"/>
</dbReference>
<dbReference type="OrthoDB" id="4060227at2759"/>
<gene>
    <name evidence="9" type="ORF">LY89DRAFT_243</name>
</gene>
<dbReference type="InParanoid" id="A0A194XVF7"/>
<dbReference type="EMBL" id="KQ947404">
    <property type="protein sequence ID" value="KUJ23692.1"/>
    <property type="molecule type" value="Genomic_DNA"/>
</dbReference>
<dbReference type="KEGG" id="psco:LY89DRAFT_243"/>
<evidence type="ECO:0000259" key="8">
    <source>
        <dbReference type="PROSITE" id="PS50048"/>
    </source>
</evidence>
<dbReference type="InterPro" id="IPR001138">
    <property type="entry name" value="Zn2Cys6_DnaBD"/>
</dbReference>
<evidence type="ECO:0000313" key="10">
    <source>
        <dbReference type="Proteomes" id="UP000070700"/>
    </source>
</evidence>
<reference evidence="9 10" key="1">
    <citation type="submission" date="2015-10" db="EMBL/GenBank/DDBJ databases">
        <title>Full genome of DAOMC 229536 Phialocephala scopiformis, a fungal endophyte of spruce producing the potent anti-insectan compound rugulosin.</title>
        <authorList>
            <consortium name="DOE Joint Genome Institute"/>
            <person name="Walker A.K."/>
            <person name="Frasz S.L."/>
            <person name="Seifert K.A."/>
            <person name="Miller J.D."/>
            <person name="Mondo S.J."/>
            <person name="Labutti K."/>
            <person name="Lipzen A."/>
            <person name="Dockter R."/>
            <person name="Kennedy M."/>
            <person name="Grigoriev I.V."/>
            <person name="Spatafora J.W."/>
        </authorList>
    </citation>
    <scope>NUCLEOTIDE SEQUENCE [LARGE SCALE GENOMIC DNA]</scope>
    <source>
        <strain evidence="9 10">CBS 120377</strain>
    </source>
</reference>
<dbReference type="AlphaFoldDB" id="A0A194XVF7"/>
<name>A0A194XVF7_MOLSC</name>
<evidence type="ECO:0000256" key="7">
    <source>
        <dbReference type="SAM" id="MobiDB-lite"/>
    </source>
</evidence>
<keyword evidence="10" id="KW-1185">Reference proteome</keyword>
<proteinExistence type="predicted"/>
<dbReference type="GeneID" id="28815858"/>
<dbReference type="Pfam" id="PF04082">
    <property type="entry name" value="Fungal_trans"/>
    <property type="match status" value="1"/>
</dbReference>
<dbReference type="InterPro" id="IPR051089">
    <property type="entry name" value="prtT"/>
</dbReference>
<evidence type="ECO:0000313" key="9">
    <source>
        <dbReference type="EMBL" id="KUJ23692.1"/>
    </source>
</evidence>
<evidence type="ECO:0000256" key="1">
    <source>
        <dbReference type="ARBA" id="ARBA00004123"/>
    </source>
</evidence>
<comment type="subcellular location">
    <subcellularLocation>
        <location evidence="1">Nucleus</location>
    </subcellularLocation>
</comment>
<dbReference type="GO" id="GO:0006351">
    <property type="term" value="P:DNA-templated transcription"/>
    <property type="evidence" value="ECO:0007669"/>
    <property type="project" value="InterPro"/>
</dbReference>
<protein>
    <submittedName>
        <fullName evidence="9">C6 transcription factor</fullName>
    </submittedName>
</protein>
<dbReference type="PANTHER" id="PTHR31845:SF17">
    <property type="entry name" value="ZN(II)2CYS6 TRANSCRIPTION FACTOR (EUROFUNG)"/>
    <property type="match status" value="1"/>
</dbReference>
<feature type="domain" description="Zn(2)-C6 fungal-type" evidence="8">
    <location>
        <begin position="41"/>
        <end position="73"/>
    </location>
</feature>
<dbReference type="CDD" id="cd00067">
    <property type="entry name" value="GAL4"/>
    <property type="match status" value="1"/>
</dbReference>
<keyword evidence="3" id="KW-0805">Transcription regulation</keyword>
<evidence type="ECO:0000256" key="6">
    <source>
        <dbReference type="ARBA" id="ARBA00023242"/>
    </source>
</evidence>
<dbReference type="PANTHER" id="PTHR31845">
    <property type="entry name" value="FINGER DOMAIN PROTEIN, PUTATIVE-RELATED"/>
    <property type="match status" value="1"/>
</dbReference>
<evidence type="ECO:0000256" key="2">
    <source>
        <dbReference type="ARBA" id="ARBA00022723"/>
    </source>
</evidence>
<dbReference type="SUPFAM" id="SSF57701">
    <property type="entry name" value="Zn2/Cys6 DNA-binding domain"/>
    <property type="match status" value="1"/>
</dbReference>
<organism evidence="9 10">
    <name type="scientific">Mollisia scopiformis</name>
    <name type="common">Conifer needle endophyte fungus</name>
    <name type="synonym">Phialocephala scopiformis</name>
    <dbReference type="NCBI Taxonomy" id="149040"/>
    <lineage>
        <taxon>Eukaryota</taxon>
        <taxon>Fungi</taxon>
        <taxon>Dikarya</taxon>
        <taxon>Ascomycota</taxon>
        <taxon>Pezizomycotina</taxon>
        <taxon>Leotiomycetes</taxon>
        <taxon>Helotiales</taxon>
        <taxon>Mollisiaceae</taxon>
        <taxon>Mollisia</taxon>
    </lineage>
</organism>
<dbReference type="PROSITE" id="PS50048">
    <property type="entry name" value="ZN2_CY6_FUNGAL_2"/>
    <property type="match status" value="1"/>
</dbReference>
<sequence>MSRAGTKRPLEAFQSSSSDLQNGHDSSPGMRDPKVSKTVTACTECQKRKIKCDLGPRGDICTRCAKKGLQCVLNKNLQSLLKDEAQWKRDIENDASTTREAVSEILKVLNLPAMETFNRPSRQSFPASPRDKRPAPPIVRFASEVESASNAMPSRRVPAAMAMTRENSQEPEQDEAHSSTIVTDPMGSLYEVTKLRNLRSRPQSRLRQRYTPGEGDFISSGKVSLEDAEQLFEYFSKYLNAYLWGGIALVHPGLMEVRCSSSLLLAAILTVSALHVPGMEAVFDVCYAEFVGLICDSMLDRYHTMDGIRGLTIGAFWLSDLSWKLSGHAVRIATELNLHQSYSKAMKGSAEHIEGARLWLLLYVCDHHFSIAYGRPPVIHASKIVLNHVRLLQLPQVTQADERLHSQVAIFIILTDIYNTFGPDIEEQLTEEDFTRVKNFNQHLDQYRLDWQQRLAPHRYIGSYPAKGVDLHCHYAKLQLNSLALRGLSPAIMILSPGRCELASIAVSSAVMILRLTLEEPDITNAIVGVPLYVHTMITYATVFMLKVHQKWGAQLGMELVQIQDLMSRVMELLRNAKASKRHLAYHIATGVGKMLHRFTAAQRSGGLEDSRVAQESSLNYEAPSVGINAADFDPVAPYGDMISYDEYFPFGFFDVLSAAIQE</sequence>
<dbReference type="SMART" id="SM00906">
    <property type="entry name" value="Fungal_trans"/>
    <property type="match status" value="1"/>
</dbReference>
<keyword evidence="6" id="KW-0539">Nucleus</keyword>
<dbReference type="Gene3D" id="4.10.240.10">
    <property type="entry name" value="Zn(2)-C6 fungal-type DNA-binding domain"/>
    <property type="match status" value="1"/>
</dbReference>
<dbReference type="InterPro" id="IPR036864">
    <property type="entry name" value="Zn2-C6_fun-type_DNA-bd_sf"/>
</dbReference>
<accession>A0A194XVF7</accession>
<dbReference type="GO" id="GO:0000981">
    <property type="term" value="F:DNA-binding transcription factor activity, RNA polymerase II-specific"/>
    <property type="evidence" value="ECO:0007669"/>
    <property type="project" value="InterPro"/>
</dbReference>
<dbReference type="RefSeq" id="XP_018078047.1">
    <property type="nucleotide sequence ID" value="XM_018206132.1"/>
</dbReference>
<dbReference type="GO" id="GO:0005634">
    <property type="term" value="C:nucleus"/>
    <property type="evidence" value="ECO:0007669"/>
    <property type="project" value="UniProtKB-SubCell"/>
</dbReference>
<keyword evidence="2" id="KW-0479">Metal-binding</keyword>
<dbReference type="SMART" id="SM00066">
    <property type="entry name" value="GAL4"/>
    <property type="match status" value="1"/>
</dbReference>
<dbReference type="InterPro" id="IPR007219">
    <property type="entry name" value="XnlR_reg_dom"/>
</dbReference>
<dbReference type="CDD" id="cd12148">
    <property type="entry name" value="fungal_TF_MHR"/>
    <property type="match status" value="1"/>
</dbReference>
<keyword evidence="5" id="KW-0804">Transcription</keyword>